<sequence length="78" mass="9083">MERVNDGKSQIEVYSSADSEFCRRIAAPVDRELRKSERNGYAIWHLSFEACKKRLELAEDCAHVINLDPGHRCRLHRV</sequence>
<gene>
    <name evidence="1" type="ORF">TKK_014992</name>
</gene>
<organism evidence="1 2">
    <name type="scientific">Trichogramma kaykai</name>
    <dbReference type="NCBI Taxonomy" id="54128"/>
    <lineage>
        <taxon>Eukaryota</taxon>
        <taxon>Metazoa</taxon>
        <taxon>Ecdysozoa</taxon>
        <taxon>Arthropoda</taxon>
        <taxon>Hexapoda</taxon>
        <taxon>Insecta</taxon>
        <taxon>Pterygota</taxon>
        <taxon>Neoptera</taxon>
        <taxon>Endopterygota</taxon>
        <taxon>Hymenoptera</taxon>
        <taxon>Apocrita</taxon>
        <taxon>Proctotrupomorpha</taxon>
        <taxon>Chalcidoidea</taxon>
        <taxon>Trichogrammatidae</taxon>
        <taxon>Trichogramma</taxon>
    </lineage>
</organism>
<keyword evidence="2" id="KW-1185">Reference proteome</keyword>
<dbReference type="EMBL" id="JBJJXI010000121">
    <property type="protein sequence ID" value="KAL3390189.1"/>
    <property type="molecule type" value="Genomic_DNA"/>
</dbReference>
<comment type="caution">
    <text evidence="1">The sequence shown here is derived from an EMBL/GenBank/DDBJ whole genome shotgun (WGS) entry which is preliminary data.</text>
</comment>
<evidence type="ECO:0000313" key="2">
    <source>
        <dbReference type="Proteomes" id="UP001627154"/>
    </source>
</evidence>
<proteinExistence type="predicted"/>
<name>A0ABD2WBY2_9HYME</name>
<dbReference type="AlphaFoldDB" id="A0ABD2WBY2"/>
<reference evidence="1 2" key="1">
    <citation type="journal article" date="2024" name="bioRxiv">
        <title>A reference genome for Trichogramma kaykai: A tiny desert-dwelling parasitoid wasp with competing sex-ratio distorters.</title>
        <authorList>
            <person name="Culotta J."/>
            <person name="Lindsey A.R."/>
        </authorList>
    </citation>
    <scope>NUCLEOTIDE SEQUENCE [LARGE SCALE GENOMIC DNA]</scope>
    <source>
        <strain evidence="1 2">KSX58</strain>
    </source>
</reference>
<accession>A0ABD2WBY2</accession>
<dbReference type="Proteomes" id="UP001627154">
    <property type="component" value="Unassembled WGS sequence"/>
</dbReference>
<evidence type="ECO:0000313" key="1">
    <source>
        <dbReference type="EMBL" id="KAL3390189.1"/>
    </source>
</evidence>
<protein>
    <submittedName>
        <fullName evidence="1">Uncharacterized protein</fullName>
    </submittedName>
</protein>